<gene>
    <name evidence="1" type="ORF">HMSLTHF_02700</name>
</gene>
<organism evidence="1 2">
    <name type="scientific">Vreelandella aquamarina</name>
    <dbReference type="NCBI Taxonomy" id="77097"/>
    <lineage>
        <taxon>Bacteria</taxon>
        <taxon>Pseudomonadati</taxon>
        <taxon>Pseudomonadota</taxon>
        <taxon>Gammaproteobacteria</taxon>
        <taxon>Oceanospirillales</taxon>
        <taxon>Halomonadaceae</taxon>
        <taxon>Vreelandella</taxon>
    </lineage>
</organism>
<protein>
    <submittedName>
        <fullName evidence="1">Uncharacterized protein</fullName>
    </submittedName>
</protein>
<sequence>MPKNNAPLTPQERQRLEDALSRRVITGDRAAHNQLCVLRRIWARQAQQSITAAKGQLQQLIKHH</sequence>
<evidence type="ECO:0000313" key="1">
    <source>
        <dbReference type="EMBL" id="BCA90495.1"/>
    </source>
</evidence>
<reference evidence="1 2" key="1">
    <citation type="submission" date="2020-02" db="EMBL/GenBank/DDBJ databases">
        <title>Complete Genome Sequence of Halomonas meridiana strain BAA-801, Isolated from Deep Sea Thermal Vent.</title>
        <authorList>
            <person name="Takahashi Y."/>
            <person name="Takahashi H."/>
            <person name="Galipon J."/>
            <person name="Arakawa K."/>
        </authorList>
    </citation>
    <scope>NUCLEOTIDE SEQUENCE [LARGE SCALE GENOMIC DNA]</scope>
    <source>
        <strain evidence="1 2">Slthf1</strain>
    </source>
</reference>
<dbReference type="AlphaFoldDB" id="A0A6F8SQ27"/>
<evidence type="ECO:0000313" key="2">
    <source>
        <dbReference type="Proteomes" id="UP000503197"/>
    </source>
</evidence>
<proteinExistence type="predicted"/>
<accession>A0A6F8SQ27</accession>
<name>A0A6F8SQ27_9GAMM</name>
<dbReference type="Proteomes" id="UP000503197">
    <property type="component" value="Chromosome"/>
</dbReference>
<dbReference type="RefSeq" id="WP_058578190.1">
    <property type="nucleotide sequence ID" value="NZ_AP022821.1"/>
</dbReference>
<dbReference type="EMBL" id="AP022821">
    <property type="protein sequence ID" value="BCA90495.1"/>
    <property type="molecule type" value="Genomic_DNA"/>
</dbReference>